<dbReference type="PROSITE" id="PS50222">
    <property type="entry name" value="EF_HAND_2"/>
    <property type="match status" value="2"/>
</dbReference>
<dbReference type="SUPFAM" id="SSF50729">
    <property type="entry name" value="PH domain-like"/>
    <property type="match status" value="1"/>
</dbReference>
<dbReference type="InterPro" id="IPR011993">
    <property type="entry name" value="PH-like_dom_sf"/>
</dbReference>
<dbReference type="InterPro" id="IPR035892">
    <property type="entry name" value="C2_domain_sf"/>
</dbReference>
<comment type="caution">
    <text evidence="13">The sequence shown here is derived from an EMBL/GenBank/DDBJ whole genome shotgun (WGS) entry which is preliminary data.</text>
</comment>
<evidence type="ECO:0000256" key="7">
    <source>
        <dbReference type="ARBA" id="ARBA00023674"/>
    </source>
</evidence>
<comment type="catalytic activity">
    <reaction evidence="7">
        <text>a 1,2-diacyl-sn-glycero-3-phospho-(1D-myo-inositol-4,5-bisphosphate) + H2O = 1D-myo-inositol 1,4,5-trisphosphate + a 1,2-diacyl-sn-glycerol + H(+)</text>
        <dbReference type="Rhea" id="RHEA:33179"/>
        <dbReference type="ChEBI" id="CHEBI:15377"/>
        <dbReference type="ChEBI" id="CHEBI:15378"/>
        <dbReference type="ChEBI" id="CHEBI:17815"/>
        <dbReference type="ChEBI" id="CHEBI:58456"/>
        <dbReference type="ChEBI" id="CHEBI:203600"/>
        <dbReference type="EC" id="3.1.4.11"/>
    </reaction>
    <physiologicalReaction direction="left-to-right" evidence="7">
        <dbReference type="Rhea" id="RHEA:33180"/>
    </physiologicalReaction>
</comment>
<reference evidence="13 14" key="1">
    <citation type="submission" date="2024-02" db="EMBL/GenBank/DDBJ databases">
        <authorList>
            <person name="Daric V."/>
            <person name="Darras S."/>
        </authorList>
    </citation>
    <scope>NUCLEOTIDE SEQUENCE [LARGE SCALE GENOMIC DNA]</scope>
</reference>
<evidence type="ECO:0000259" key="12">
    <source>
        <dbReference type="PROSITE" id="PS50222"/>
    </source>
</evidence>
<dbReference type="InterPro" id="IPR018247">
    <property type="entry name" value="EF_Hand_1_Ca_BS"/>
</dbReference>
<dbReference type="InterPro" id="IPR015359">
    <property type="entry name" value="PLC_EF-hand-like"/>
</dbReference>
<dbReference type="SMART" id="SM00054">
    <property type="entry name" value="EFh"/>
    <property type="match status" value="2"/>
</dbReference>
<dbReference type="PROSITE" id="PS50007">
    <property type="entry name" value="PIPLC_X_DOMAIN"/>
    <property type="match status" value="1"/>
</dbReference>
<organism evidence="13 14">
    <name type="scientific">Clavelina lepadiformis</name>
    <name type="common">Light-bulb sea squirt</name>
    <name type="synonym">Ascidia lepadiformis</name>
    <dbReference type="NCBI Taxonomy" id="159417"/>
    <lineage>
        <taxon>Eukaryota</taxon>
        <taxon>Metazoa</taxon>
        <taxon>Chordata</taxon>
        <taxon>Tunicata</taxon>
        <taxon>Ascidiacea</taxon>
        <taxon>Aplousobranchia</taxon>
        <taxon>Clavelinidae</taxon>
        <taxon>Clavelina</taxon>
    </lineage>
</organism>
<dbReference type="Gene3D" id="3.20.20.190">
    <property type="entry name" value="Phosphatidylinositol (PI) phosphodiesterase"/>
    <property type="match status" value="1"/>
</dbReference>
<evidence type="ECO:0000259" key="11">
    <source>
        <dbReference type="PROSITE" id="PS50008"/>
    </source>
</evidence>
<dbReference type="Proteomes" id="UP001642483">
    <property type="component" value="Unassembled WGS sequence"/>
</dbReference>
<dbReference type="Pfam" id="PF09279">
    <property type="entry name" value="EF-hand_like"/>
    <property type="match status" value="1"/>
</dbReference>
<dbReference type="SMART" id="SM00149">
    <property type="entry name" value="PLCYc"/>
    <property type="match status" value="1"/>
</dbReference>
<dbReference type="SUPFAM" id="SSF49562">
    <property type="entry name" value="C2 domain (Calcium/lipid-binding domain, CaLB)"/>
    <property type="match status" value="1"/>
</dbReference>
<dbReference type="PANTHER" id="PTHR10336:SF209">
    <property type="entry name" value="PHOSPHOINOSITIDE PHOSPHOLIPASE C"/>
    <property type="match status" value="1"/>
</dbReference>
<keyword evidence="14" id="KW-1185">Reference proteome</keyword>
<evidence type="ECO:0000256" key="3">
    <source>
        <dbReference type="ARBA" id="ARBA00022837"/>
    </source>
</evidence>
<comment type="cofactor">
    <cofactor evidence="1">
        <name>Ca(2+)</name>
        <dbReference type="ChEBI" id="CHEBI:29108"/>
    </cofactor>
</comment>
<feature type="domain" description="PI-PLC Y-box" evidence="11">
    <location>
        <begin position="466"/>
        <end position="581"/>
    </location>
</feature>
<evidence type="ECO:0000256" key="5">
    <source>
        <dbReference type="ARBA" id="ARBA00023098"/>
    </source>
</evidence>
<evidence type="ECO:0000256" key="9">
    <source>
        <dbReference type="SAM" id="MobiDB-lite"/>
    </source>
</evidence>
<evidence type="ECO:0000256" key="6">
    <source>
        <dbReference type="ARBA" id="ARBA00023224"/>
    </source>
</evidence>
<dbReference type="Pfam" id="PF00388">
    <property type="entry name" value="PI-PLC-X"/>
    <property type="match status" value="1"/>
</dbReference>
<keyword evidence="5 8" id="KW-0443">Lipid metabolism</keyword>
<dbReference type="InterPro" id="IPR017946">
    <property type="entry name" value="PLC-like_Pdiesterase_TIM-brl"/>
</dbReference>
<evidence type="ECO:0000256" key="8">
    <source>
        <dbReference type="RuleBase" id="RU361133"/>
    </source>
</evidence>
<evidence type="ECO:0000256" key="4">
    <source>
        <dbReference type="ARBA" id="ARBA00022963"/>
    </source>
</evidence>
<keyword evidence="6" id="KW-0807">Transducer</keyword>
<gene>
    <name evidence="13" type="ORF">CVLEPA_LOCUS3299</name>
</gene>
<keyword evidence="8" id="KW-0378">Hydrolase</keyword>
<dbReference type="InterPro" id="IPR001192">
    <property type="entry name" value="PI-PLC_fam"/>
</dbReference>
<dbReference type="InterPro" id="IPR011992">
    <property type="entry name" value="EF-hand-dom_pair"/>
</dbReference>
<dbReference type="EMBL" id="CAWYQH010000002">
    <property type="protein sequence ID" value="CAK8673511.1"/>
    <property type="molecule type" value="Genomic_DNA"/>
</dbReference>
<evidence type="ECO:0000313" key="14">
    <source>
        <dbReference type="Proteomes" id="UP001642483"/>
    </source>
</evidence>
<evidence type="ECO:0000256" key="2">
    <source>
        <dbReference type="ARBA" id="ARBA00012368"/>
    </source>
</evidence>
<dbReference type="Gene3D" id="2.60.40.150">
    <property type="entry name" value="C2 domain"/>
    <property type="match status" value="1"/>
</dbReference>
<evidence type="ECO:0000256" key="1">
    <source>
        <dbReference type="ARBA" id="ARBA00001913"/>
    </source>
</evidence>
<feature type="domain" description="EF-hand" evidence="12">
    <location>
        <begin position="160"/>
        <end position="195"/>
    </location>
</feature>
<dbReference type="Pfam" id="PF16457">
    <property type="entry name" value="PH_12"/>
    <property type="match status" value="1"/>
</dbReference>
<dbReference type="SMART" id="SM00148">
    <property type="entry name" value="PLCXc"/>
    <property type="match status" value="1"/>
</dbReference>
<evidence type="ECO:0000259" key="10">
    <source>
        <dbReference type="PROSITE" id="PS50004"/>
    </source>
</evidence>
<name>A0ABP0F1C3_CLALP</name>
<dbReference type="Pfam" id="PF00387">
    <property type="entry name" value="PI-PLC-Y"/>
    <property type="match status" value="1"/>
</dbReference>
<evidence type="ECO:0000313" key="13">
    <source>
        <dbReference type="EMBL" id="CAK8673511.1"/>
    </source>
</evidence>
<dbReference type="PANTHER" id="PTHR10336">
    <property type="entry name" value="PHOSPHOINOSITIDE-SPECIFIC PHOSPHOLIPASE C FAMILY PROTEIN"/>
    <property type="match status" value="1"/>
</dbReference>
<feature type="domain" description="C2" evidence="10">
    <location>
        <begin position="583"/>
        <end position="711"/>
    </location>
</feature>
<dbReference type="InterPro" id="IPR000909">
    <property type="entry name" value="PLipase_C_PInositol-sp_X_dom"/>
</dbReference>
<dbReference type="SUPFAM" id="SSF47473">
    <property type="entry name" value="EF-hand"/>
    <property type="match status" value="1"/>
</dbReference>
<dbReference type="Pfam" id="PF00168">
    <property type="entry name" value="C2"/>
    <property type="match status" value="1"/>
</dbReference>
<dbReference type="EC" id="3.1.4.11" evidence="2 8"/>
<dbReference type="InterPro" id="IPR001711">
    <property type="entry name" value="PLipase_C_Pinositol-sp_Y"/>
</dbReference>
<keyword evidence="4 8" id="KW-0442">Lipid degradation</keyword>
<accession>A0ABP0F1C3</accession>
<feature type="compositionally biased region" description="Acidic residues" evidence="9">
    <location>
        <begin position="432"/>
        <end position="447"/>
    </location>
</feature>
<dbReference type="Gene3D" id="1.10.238.10">
    <property type="entry name" value="EF-hand"/>
    <property type="match status" value="2"/>
</dbReference>
<dbReference type="InterPro" id="IPR000008">
    <property type="entry name" value="C2_dom"/>
</dbReference>
<dbReference type="CDD" id="cd16202">
    <property type="entry name" value="EFh_PI-PLCdelta"/>
    <property type="match status" value="1"/>
</dbReference>
<feature type="domain" description="EF-hand" evidence="12">
    <location>
        <begin position="124"/>
        <end position="159"/>
    </location>
</feature>
<dbReference type="SMART" id="SM00239">
    <property type="entry name" value="C2"/>
    <property type="match status" value="1"/>
</dbReference>
<dbReference type="PROSITE" id="PS50008">
    <property type="entry name" value="PIPLC_Y_DOMAIN"/>
    <property type="match status" value="1"/>
</dbReference>
<dbReference type="SUPFAM" id="SSF51695">
    <property type="entry name" value="PLC-like phosphodiesterases"/>
    <property type="match status" value="1"/>
</dbReference>
<dbReference type="InterPro" id="IPR002048">
    <property type="entry name" value="EF_hand_dom"/>
</dbReference>
<feature type="region of interest" description="Disordered" evidence="9">
    <location>
        <begin position="423"/>
        <end position="450"/>
    </location>
</feature>
<keyword evidence="3" id="KW-0106">Calcium</keyword>
<dbReference type="Gene3D" id="2.30.29.30">
    <property type="entry name" value="Pleckstrin-homology domain (PH domain)/Phosphotyrosine-binding domain (PTB)"/>
    <property type="match status" value="1"/>
</dbReference>
<proteinExistence type="predicted"/>
<dbReference type="PRINTS" id="PR00390">
    <property type="entry name" value="PHPHLIPASEC"/>
</dbReference>
<dbReference type="PROSITE" id="PS00018">
    <property type="entry name" value="EF_HAND_1"/>
    <property type="match status" value="1"/>
</dbReference>
<dbReference type="PROSITE" id="PS50004">
    <property type="entry name" value="C2"/>
    <property type="match status" value="1"/>
</dbReference>
<protein>
    <recommendedName>
        <fullName evidence="2 8">Phosphoinositide phospholipase C</fullName>
        <ecNumber evidence="2 8">3.1.4.11</ecNumber>
    </recommendedName>
</protein>
<dbReference type="CDD" id="cd00275">
    <property type="entry name" value="C2_PLC_like"/>
    <property type="match status" value="1"/>
</dbReference>
<dbReference type="InterPro" id="IPR001849">
    <property type="entry name" value="PH_domain"/>
</dbReference>
<sequence>MALSEMEDGAYFVKVKSSRWRKTRHIQLSRDHLSMHVRHQSCGSKKHKLIDIKKLTEIRVGYQSPIWENLGRKLPPSELCFSLVIEDENNPLNLVAVTPPSAQLWIKGLQHLNANLENLDMKGQQLLWTWEHFKAADKDNSNSLSVKEVKKLLDKLNFAATSKYVDKHLQEFDKSGDSHLSFEEFTDFFKKITWRPEIERLYKKYCDADLKLQPKELVRFLQNDQGMNDVTNKMALELIDKFEPDEEFQSKKVMSIYGFTYLLMSPVGDVFNHKHRQVVMDMTQPLSSYFIASSHNTYLTHDQLFGKSSVEAYIRALEKGCRCVELDAWDGDDDEPIIYHGYTLTSKIKFADVIEAVRDYGFKASSYPVILSLENHCSVQQQNKMAEILKNTLGSKLLTAPVDPQENTLPSPEQLKGKVLVKGKRLPKESESDGEVSEEDEAADVEENGVKKHQKSKKNIKLSRALSECVVYAVSRHFNGFADAEARSDFHHISSLNEDKAEGLAKSKPSDFVKHNQWQLVRIYPKGSRTNSSNYNPLSNWNVGCQIVALNYQTEDEETYLNQARFRSNGEAGYVLKPPCLLEGNFDPINITKESAAVDPTSVKVTVISAQQLPKPPNNENDVIDPYVVVSVFGVDADRQSQKTSVIEDNGFNPMWMNDQPMEFNMLVPSLAFLEFKVMDKDSKGSNDLVGLYTVAVQDIAQGYRHVHLETKGIKKLTPATLFVHIEIENKLSGTGF</sequence>